<dbReference type="InterPro" id="IPR056330">
    <property type="entry name" value="CTT_SPB4"/>
</dbReference>
<dbReference type="EMBL" id="JAACJJ010000028">
    <property type="protein sequence ID" value="KAF5322425.1"/>
    <property type="molecule type" value="Genomic_DNA"/>
</dbReference>
<feature type="region of interest" description="Disordered" evidence="20">
    <location>
        <begin position="967"/>
        <end position="1080"/>
    </location>
</feature>
<evidence type="ECO:0000256" key="13">
    <source>
        <dbReference type="ARBA" id="ARBA00022884"/>
    </source>
</evidence>
<evidence type="ECO:0000256" key="20">
    <source>
        <dbReference type="SAM" id="MobiDB-lite"/>
    </source>
</evidence>
<feature type="compositionally biased region" description="Basic and acidic residues" evidence="20">
    <location>
        <begin position="967"/>
        <end position="988"/>
    </location>
</feature>
<feature type="binding site" evidence="19">
    <location>
        <position position="115"/>
    </location>
    <ligand>
        <name>ATP</name>
        <dbReference type="ChEBI" id="CHEBI:30616"/>
    </ligand>
</feature>
<dbReference type="SUPFAM" id="SSF56112">
    <property type="entry name" value="Protein kinase-like (PK-like)"/>
    <property type="match status" value="1"/>
</dbReference>
<feature type="compositionally biased region" description="Basic and acidic residues" evidence="20">
    <location>
        <begin position="995"/>
        <end position="1004"/>
    </location>
</feature>
<keyword evidence="8 19" id="KW-0547">Nucleotide-binding</keyword>
<evidence type="ECO:0000256" key="4">
    <source>
        <dbReference type="ARBA" id="ARBA00022527"/>
    </source>
</evidence>
<evidence type="ECO:0000256" key="1">
    <source>
        <dbReference type="ARBA" id="ARBA00004604"/>
    </source>
</evidence>
<keyword evidence="12 19" id="KW-0067">ATP-binding</keyword>
<dbReference type="GO" id="GO:0006364">
    <property type="term" value="P:rRNA processing"/>
    <property type="evidence" value="ECO:0007669"/>
    <property type="project" value="UniProtKB-KW"/>
</dbReference>
<dbReference type="GO" id="GO:0005730">
    <property type="term" value="C:nucleolus"/>
    <property type="evidence" value="ECO:0007669"/>
    <property type="project" value="UniProtKB-SubCell"/>
</dbReference>
<evidence type="ECO:0000256" key="5">
    <source>
        <dbReference type="ARBA" id="ARBA00022552"/>
    </source>
</evidence>
<protein>
    <recommendedName>
        <fullName evidence="2">non-specific serine/threonine protein kinase</fullName>
        <ecNumber evidence="2">2.7.11.1</ecNumber>
    </recommendedName>
</protein>
<dbReference type="InterPro" id="IPR027417">
    <property type="entry name" value="P-loop_NTPase"/>
</dbReference>
<dbReference type="InterPro" id="IPR050839">
    <property type="entry name" value="Rho-assoc_Ser/Thr_Kinase"/>
</dbReference>
<comment type="subcellular location">
    <subcellularLocation>
        <location evidence="1">Nucleus</location>
        <location evidence="1">Nucleolus</location>
    </subcellularLocation>
</comment>
<dbReference type="InterPro" id="IPR017441">
    <property type="entry name" value="Protein_kinase_ATP_BS"/>
</dbReference>
<dbReference type="CDD" id="cd18787">
    <property type="entry name" value="SF2_C_DEAD"/>
    <property type="match status" value="1"/>
</dbReference>
<feature type="domain" description="Helicase C-terminal" evidence="23">
    <location>
        <begin position="687"/>
        <end position="860"/>
    </location>
</feature>
<reference evidence="25 26" key="1">
    <citation type="journal article" date="2020" name="ISME J.">
        <title>Uncovering the hidden diversity of litter-decomposition mechanisms in mushroom-forming fungi.</title>
        <authorList>
            <person name="Floudas D."/>
            <person name="Bentzer J."/>
            <person name="Ahren D."/>
            <person name="Johansson T."/>
            <person name="Persson P."/>
            <person name="Tunlid A."/>
        </authorList>
    </citation>
    <scope>NUCLEOTIDE SEQUENCE [LARGE SCALE GENOMIC DNA]</scope>
    <source>
        <strain evidence="25 26">CBS 101986</strain>
    </source>
</reference>
<evidence type="ECO:0000259" key="21">
    <source>
        <dbReference type="PROSITE" id="PS50011"/>
    </source>
</evidence>
<dbReference type="GO" id="GO:0016787">
    <property type="term" value="F:hydrolase activity"/>
    <property type="evidence" value="ECO:0007669"/>
    <property type="project" value="UniProtKB-KW"/>
</dbReference>
<dbReference type="SMART" id="SM01178">
    <property type="entry name" value="DUF4217"/>
    <property type="match status" value="1"/>
</dbReference>
<evidence type="ECO:0000256" key="10">
    <source>
        <dbReference type="ARBA" id="ARBA00022801"/>
    </source>
</evidence>
<gene>
    <name evidence="25" type="ORF">D9619_000914</name>
</gene>
<keyword evidence="10" id="KW-0378">Hydrolase</keyword>
<keyword evidence="14" id="KW-0175">Coiled coil</keyword>
<evidence type="ECO:0000256" key="8">
    <source>
        <dbReference type="ARBA" id="ARBA00022741"/>
    </source>
</evidence>
<evidence type="ECO:0000256" key="3">
    <source>
        <dbReference type="ARBA" id="ARBA00022517"/>
    </source>
</evidence>
<comment type="caution">
    <text evidence="25">The sequence shown here is derived from an EMBL/GenBank/DDBJ whole genome shotgun (WGS) entry which is preliminary data.</text>
</comment>
<dbReference type="PROSITE" id="PS50011">
    <property type="entry name" value="PROTEIN_KINASE_DOM"/>
    <property type="match status" value="1"/>
</dbReference>
<dbReference type="SMART" id="SM00133">
    <property type="entry name" value="S_TK_X"/>
    <property type="match status" value="1"/>
</dbReference>
<evidence type="ECO:0000256" key="14">
    <source>
        <dbReference type="ARBA" id="ARBA00023054"/>
    </source>
</evidence>
<evidence type="ECO:0000259" key="22">
    <source>
        <dbReference type="PROSITE" id="PS51192"/>
    </source>
</evidence>
<dbReference type="GO" id="GO:0005524">
    <property type="term" value="F:ATP binding"/>
    <property type="evidence" value="ECO:0007669"/>
    <property type="project" value="UniProtKB-UniRule"/>
</dbReference>
<proteinExistence type="inferred from homology"/>
<evidence type="ECO:0000256" key="15">
    <source>
        <dbReference type="ARBA" id="ARBA00038002"/>
    </source>
</evidence>
<dbReference type="FunFam" id="3.30.200.20:FF:000192">
    <property type="entry name" value="Serine/threonine-protein kinase cot-1"/>
    <property type="match status" value="1"/>
</dbReference>
<dbReference type="SMART" id="SM00487">
    <property type="entry name" value="DEXDc"/>
    <property type="match status" value="1"/>
</dbReference>
<evidence type="ECO:0000256" key="18">
    <source>
        <dbReference type="ARBA" id="ARBA00048679"/>
    </source>
</evidence>
<evidence type="ECO:0000256" key="9">
    <source>
        <dbReference type="ARBA" id="ARBA00022777"/>
    </source>
</evidence>
<dbReference type="AlphaFoldDB" id="A0A8H5BFQ0"/>
<evidence type="ECO:0000256" key="16">
    <source>
        <dbReference type="ARBA" id="ARBA00038271"/>
    </source>
</evidence>
<comment type="catalytic activity">
    <reaction evidence="17">
        <text>L-threonyl-[protein] + ATP = O-phospho-L-threonyl-[protein] + ADP + H(+)</text>
        <dbReference type="Rhea" id="RHEA:46608"/>
        <dbReference type="Rhea" id="RHEA-COMP:11060"/>
        <dbReference type="Rhea" id="RHEA-COMP:11605"/>
        <dbReference type="ChEBI" id="CHEBI:15378"/>
        <dbReference type="ChEBI" id="CHEBI:30013"/>
        <dbReference type="ChEBI" id="CHEBI:30616"/>
        <dbReference type="ChEBI" id="CHEBI:61977"/>
        <dbReference type="ChEBI" id="CHEBI:456216"/>
        <dbReference type="EC" id="2.7.11.1"/>
    </reaction>
</comment>
<dbReference type="GO" id="GO:0004386">
    <property type="term" value="F:helicase activity"/>
    <property type="evidence" value="ECO:0007669"/>
    <property type="project" value="UniProtKB-KW"/>
</dbReference>
<comment type="catalytic activity">
    <reaction evidence="18">
        <text>L-seryl-[protein] + ATP = O-phospho-L-seryl-[protein] + ADP + H(+)</text>
        <dbReference type="Rhea" id="RHEA:17989"/>
        <dbReference type="Rhea" id="RHEA-COMP:9863"/>
        <dbReference type="Rhea" id="RHEA-COMP:11604"/>
        <dbReference type="ChEBI" id="CHEBI:15378"/>
        <dbReference type="ChEBI" id="CHEBI:29999"/>
        <dbReference type="ChEBI" id="CHEBI:30616"/>
        <dbReference type="ChEBI" id="CHEBI:83421"/>
        <dbReference type="ChEBI" id="CHEBI:456216"/>
        <dbReference type="EC" id="2.7.11.1"/>
    </reaction>
</comment>
<organism evidence="25 26">
    <name type="scientific">Psilocybe cf. subviscida</name>
    <dbReference type="NCBI Taxonomy" id="2480587"/>
    <lineage>
        <taxon>Eukaryota</taxon>
        <taxon>Fungi</taxon>
        <taxon>Dikarya</taxon>
        <taxon>Basidiomycota</taxon>
        <taxon>Agaricomycotina</taxon>
        <taxon>Agaricomycetes</taxon>
        <taxon>Agaricomycetidae</taxon>
        <taxon>Agaricales</taxon>
        <taxon>Agaricineae</taxon>
        <taxon>Strophariaceae</taxon>
        <taxon>Psilocybe</taxon>
    </lineage>
</organism>
<dbReference type="Gene3D" id="1.10.510.10">
    <property type="entry name" value="Transferase(Phosphotransferase) domain 1"/>
    <property type="match status" value="1"/>
</dbReference>
<dbReference type="SUPFAM" id="SSF52540">
    <property type="entry name" value="P-loop containing nucleoside triphosphate hydrolases"/>
    <property type="match status" value="1"/>
</dbReference>
<keyword evidence="9" id="KW-0418">Kinase</keyword>
<evidence type="ECO:0000259" key="23">
    <source>
        <dbReference type="PROSITE" id="PS51194"/>
    </source>
</evidence>
<keyword evidence="13" id="KW-0694">RNA-binding</keyword>
<dbReference type="PROSITE" id="PS51285">
    <property type="entry name" value="AGC_KINASE_CTER"/>
    <property type="match status" value="1"/>
</dbReference>
<dbReference type="PROSITE" id="PS51192">
    <property type="entry name" value="HELICASE_ATP_BIND_1"/>
    <property type="match status" value="1"/>
</dbReference>
<feature type="compositionally biased region" description="Basic and acidic residues" evidence="20">
    <location>
        <begin position="1052"/>
        <end position="1068"/>
    </location>
</feature>
<dbReference type="PROSITE" id="PS00107">
    <property type="entry name" value="PROTEIN_KINASE_ATP"/>
    <property type="match status" value="1"/>
</dbReference>
<keyword evidence="6" id="KW-0597">Phosphoprotein</keyword>
<keyword evidence="26" id="KW-1185">Reference proteome</keyword>
<dbReference type="InterPro" id="IPR014001">
    <property type="entry name" value="Helicase_ATP-bd"/>
</dbReference>
<dbReference type="GO" id="GO:0004674">
    <property type="term" value="F:protein serine/threonine kinase activity"/>
    <property type="evidence" value="ECO:0007669"/>
    <property type="project" value="UniProtKB-KW"/>
</dbReference>
<dbReference type="EC" id="2.7.11.1" evidence="2"/>
<feature type="domain" description="Protein kinase" evidence="21">
    <location>
        <begin position="86"/>
        <end position="383"/>
    </location>
</feature>
<feature type="domain" description="Helicase ATP-binding" evidence="22">
    <location>
        <begin position="458"/>
        <end position="643"/>
    </location>
</feature>
<dbReference type="Pfam" id="PF13959">
    <property type="entry name" value="CTE_SPB4"/>
    <property type="match status" value="1"/>
</dbReference>
<feature type="compositionally biased region" description="Basic residues" evidence="20">
    <location>
        <begin position="1005"/>
        <end position="1015"/>
    </location>
</feature>
<dbReference type="CDD" id="cd17960">
    <property type="entry name" value="DEADc_DDX55"/>
    <property type="match status" value="1"/>
</dbReference>
<accession>A0A8H5BFQ0</accession>
<evidence type="ECO:0000256" key="6">
    <source>
        <dbReference type="ARBA" id="ARBA00022553"/>
    </source>
</evidence>
<dbReference type="InterPro" id="IPR000629">
    <property type="entry name" value="RNA-helicase_DEAD-box_CS"/>
</dbReference>
<dbReference type="PROSITE" id="PS51194">
    <property type="entry name" value="HELICASE_CTER"/>
    <property type="match status" value="1"/>
</dbReference>
<evidence type="ECO:0000256" key="2">
    <source>
        <dbReference type="ARBA" id="ARBA00012513"/>
    </source>
</evidence>
<evidence type="ECO:0000256" key="17">
    <source>
        <dbReference type="ARBA" id="ARBA00047899"/>
    </source>
</evidence>
<dbReference type="PANTHER" id="PTHR22988">
    <property type="entry name" value="MYOTONIC DYSTROPHY S/T KINASE-RELATED"/>
    <property type="match status" value="1"/>
</dbReference>
<evidence type="ECO:0000313" key="26">
    <source>
        <dbReference type="Proteomes" id="UP000567179"/>
    </source>
</evidence>
<dbReference type="Pfam" id="PF00271">
    <property type="entry name" value="Helicase_C"/>
    <property type="match status" value="1"/>
</dbReference>
<dbReference type="CDD" id="cd21773">
    <property type="entry name" value="MobB_CBK1"/>
    <property type="match status" value="1"/>
</dbReference>
<keyword evidence="11" id="KW-0347">Helicase</keyword>
<dbReference type="InterPro" id="IPR025313">
    <property type="entry name" value="SPB4-like_CTE"/>
</dbReference>
<dbReference type="InterPro" id="IPR011009">
    <property type="entry name" value="Kinase-like_dom_sf"/>
</dbReference>
<dbReference type="Pfam" id="PF00069">
    <property type="entry name" value="Pkinase"/>
    <property type="match status" value="2"/>
</dbReference>
<keyword evidence="5" id="KW-0698">rRNA processing</keyword>
<dbReference type="Gene3D" id="3.30.200.20">
    <property type="entry name" value="Phosphorylase Kinase, domain 1"/>
    <property type="match status" value="1"/>
</dbReference>
<keyword evidence="4" id="KW-0723">Serine/threonine-protein kinase</keyword>
<keyword evidence="7" id="KW-0808">Transferase</keyword>
<sequence length="1080" mass="122533">MSINLSGFSDEAMTRAKTAQMKMEHYYKVAVDSAIERNTRRVELERRLQAESTMSEERKNRQLLQLGKRESTYLRLKRTKLGVDDFRTVKVIGKGAFGEVRLVQKIDTGKIYAMKLLKKDEMLKKDQLAHVRAERDVLAESNSPWVVELFYSFQDPSHLYLIMEFLPGGDLMTMLIKYDTFSEDVTRFYLAECVLAIEAVHNLGFIHRDKDGHVKLSDFGLSTGFHKQHDSSYYQRLLDTASNAPSQSAAQSSRNSVMVNSINLTMTNKDQIATWKANRRKLAYSTVGTPDYIAPEIFLQKGYGKECDWWSLGAIMFECLVGYPPFCSENTHETYQKIMQWQAFLQFPDDVHLSREAEDLIRRLITSEERRLNVEQIKRHHFFYGVDWDAIRRIDAPFVPHLRSITDTSYFPTDELDQVPESVTVDANAASKDMAFLGLEVIQSMGHTQMTPVQASTIPLFMKHKDVVVEAVTGSGKTLAFVIPILERLIRRETRLKKDEVGALIISPTRELATQIHSIFSLFLASQPEEGHPPPLLLVSSEQSSPLQDVQRFLATGADIVIGTPGRIDEFLLGKGRSTVNVKELEVLVLDEADRLLDLGFQTTLTRIITHLPKQRRTGLFSATMTDADALSELVRVGLRNPARIVVKVQAKKMLKNRTDEKSAVVEERRTPANLSNFFIDCRTSEKLTQLMRIISHESQEKKSSHFIVYFATCACVDYFYKITRKILPKLANPNAVFYSLHGNLTPTARTRTLATFSSAPSSSSSPSILLATDVAARGLDLPTVDVVVQFDPPTDTKTFSHRCGRTARAGRSGTAYVLLCGREREFCGFLAVRKIPIKEHTYLTSPGEDAAVYALNERKDDRNVTLYLEQTRAVLKTDRALNDLAVKAFVSFVRAYSKHEASYIFRIKDLDLVGLAKTFGLLRLPKMPELKSANRECWNDDNIEWNTYVYANSVQEAKRVAALAAAKEEGGREQERRKLDRAQREQKNSAWSEKMSKREEKEKRKDKKKLKKKWLVAQEAAALAGAQAGDKRPRDETDDAMDEGDDDDWDALAREEKMAKRVKKGEVSQKAFDAEFTDL</sequence>
<feature type="compositionally biased region" description="Acidic residues" evidence="20">
    <location>
        <begin position="1037"/>
        <end position="1051"/>
    </location>
</feature>
<dbReference type="Gene3D" id="3.40.50.300">
    <property type="entry name" value="P-loop containing nucleotide triphosphate hydrolases"/>
    <property type="match status" value="2"/>
</dbReference>
<dbReference type="Proteomes" id="UP000567179">
    <property type="component" value="Unassembled WGS sequence"/>
</dbReference>
<dbReference type="InterPro" id="IPR001650">
    <property type="entry name" value="Helicase_C-like"/>
</dbReference>
<comment type="similarity">
    <text evidence="16">Belongs to the protein kinase superfamily. STE Ser/Thr protein kinase family. COT1 subfamily.</text>
</comment>
<feature type="compositionally biased region" description="Low complexity" evidence="20">
    <location>
        <begin position="1018"/>
        <end position="1029"/>
    </location>
</feature>
<evidence type="ECO:0000256" key="11">
    <source>
        <dbReference type="ARBA" id="ARBA00022806"/>
    </source>
</evidence>
<feature type="domain" description="AGC-kinase C-terminal" evidence="24">
    <location>
        <begin position="384"/>
        <end position="451"/>
    </location>
</feature>
<dbReference type="SMART" id="SM00490">
    <property type="entry name" value="HELICc"/>
    <property type="match status" value="1"/>
</dbReference>
<dbReference type="OrthoDB" id="3638488at2759"/>
<evidence type="ECO:0000313" key="25">
    <source>
        <dbReference type="EMBL" id="KAF5322425.1"/>
    </source>
</evidence>
<evidence type="ECO:0000256" key="12">
    <source>
        <dbReference type="ARBA" id="ARBA00022840"/>
    </source>
</evidence>
<keyword evidence="3" id="KW-0690">Ribosome biogenesis</keyword>
<dbReference type="InterPro" id="IPR000719">
    <property type="entry name" value="Prot_kinase_dom"/>
</dbReference>
<dbReference type="Pfam" id="PF23681">
    <property type="entry name" value="CTT_SPB4"/>
    <property type="match status" value="1"/>
</dbReference>
<dbReference type="PROSITE" id="PS00039">
    <property type="entry name" value="DEAD_ATP_HELICASE"/>
    <property type="match status" value="1"/>
</dbReference>
<dbReference type="GO" id="GO:0003723">
    <property type="term" value="F:RNA binding"/>
    <property type="evidence" value="ECO:0007669"/>
    <property type="project" value="UniProtKB-KW"/>
</dbReference>
<evidence type="ECO:0000256" key="19">
    <source>
        <dbReference type="PROSITE-ProRule" id="PRU10141"/>
    </source>
</evidence>
<name>A0A8H5BFQ0_9AGAR</name>
<comment type="similarity">
    <text evidence="15">Belongs to the DEAD box helicase family. DDX55/SPB4 subfamily.</text>
</comment>
<evidence type="ECO:0000256" key="7">
    <source>
        <dbReference type="ARBA" id="ARBA00022679"/>
    </source>
</evidence>
<dbReference type="Pfam" id="PF00270">
    <property type="entry name" value="DEAD"/>
    <property type="match status" value="1"/>
</dbReference>
<dbReference type="InterPro" id="IPR011545">
    <property type="entry name" value="DEAD/DEAH_box_helicase_dom"/>
</dbReference>
<dbReference type="InterPro" id="IPR000961">
    <property type="entry name" value="AGC-kinase_C"/>
</dbReference>
<evidence type="ECO:0000259" key="24">
    <source>
        <dbReference type="PROSITE" id="PS51285"/>
    </source>
</evidence>